<organism evidence="1 2">
    <name type="scientific">Cinchona calisaya</name>
    <dbReference type="NCBI Taxonomy" id="153742"/>
    <lineage>
        <taxon>Eukaryota</taxon>
        <taxon>Viridiplantae</taxon>
        <taxon>Streptophyta</taxon>
        <taxon>Embryophyta</taxon>
        <taxon>Tracheophyta</taxon>
        <taxon>Spermatophyta</taxon>
        <taxon>Magnoliopsida</taxon>
        <taxon>eudicotyledons</taxon>
        <taxon>Gunneridae</taxon>
        <taxon>Pentapetalae</taxon>
        <taxon>asterids</taxon>
        <taxon>lamiids</taxon>
        <taxon>Gentianales</taxon>
        <taxon>Rubiaceae</taxon>
        <taxon>Cinchonoideae</taxon>
        <taxon>Cinchoneae</taxon>
        <taxon>Cinchona</taxon>
    </lineage>
</organism>
<comment type="caution">
    <text evidence="1">The sequence shown here is derived from an EMBL/GenBank/DDBJ whole genome shotgun (WGS) entry which is preliminary data.</text>
</comment>
<gene>
    <name evidence="1" type="ORF">ACH5RR_036198</name>
</gene>
<dbReference type="Proteomes" id="UP001630127">
    <property type="component" value="Unassembled WGS sequence"/>
</dbReference>
<accession>A0ABD2Y2I3</accession>
<reference evidence="1 2" key="1">
    <citation type="submission" date="2024-11" db="EMBL/GenBank/DDBJ databases">
        <title>A near-complete genome assembly of Cinchona calisaya.</title>
        <authorList>
            <person name="Lian D.C."/>
            <person name="Zhao X.W."/>
            <person name="Wei L."/>
        </authorList>
    </citation>
    <scope>NUCLEOTIDE SEQUENCE [LARGE SCALE GENOMIC DNA]</scope>
    <source>
        <tissue evidence="1">Nenye</tissue>
    </source>
</reference>
<dbReference type="AlphaFoldDB" id="A0ABD2Y2I3"/>
<protein>
    <submittedName>
        <fullName evidence="1">Uncharacterized protein</fullName>
    </submittedName>
</protein>
<dbReference type="EMBL" id="JBJUIK010000015">
    <property type="protein sequence ID" value="KAL3501749.1"/>
    <property type="molecule type" value="Genomic_DNA"/>
</dbReference>
<name>A0ABD2Y2I3_9GENT</name>
<keyword evidence="2" id="KW-1185">Reference proteome</keyword>
<evidence type="ECO:0000313" key="1">
    <source>
        <dbReference type="EMBL" id="KAL3501749.1"/>
    </source>
</evidence>
<proteinExistence type="predicted"/>
<evidence type="ECO:0000313" key="2">
    <source>
        <dbReference type="Proteomes" id="UP001630127"/>
    </source>
</evidence>
<sequence length="66" mass="7121">MDGETDKAWEGEGRLGWMVPGLGVVMKLKVRGGVARMIAGDVVVVVLEVESEDDRMANGKKKATTF</sequence>